<evidence type="ECO:0000256" key="4">
    <source>
        <dbReference type="ARBA" id="ARBA00023014"/>
    </source>
</evidence>
<dbReference type="OrthoDB" id="9800776at2"/>
<accession>F1Z4V8</accession>
<dbReference type="eggNOG" id="COG2146">
    <property type="taxonomic scope" value="Bacteria"/>
</dbReference>
<evidence type="ECO:0000313" key="6">
    <source>
        <dbReference type="EMBL" id="EGD60355.1"/>
    </source>
</evidence>
<dbReference type="Proteomes" id="UP000004728">
    <property type="component" value="Unassembled WGS sequence"/>
</dbReference>
<evidence type="ECO:0000259" key="5">
    <source>
        <dbReference type="PROSITE" id="PS51296"/>
    </source>
</evidence>
<dbReference type="InterPro" id="IPR036922">
    <property type="entry name" value="Rieske_2Fe-2S_sf"/>
</dbReference>
<feature type="domain" description="Rieske" evidence="5">
    <location>
        <begin position="15"/>
        <end position="125"/>
    </location>
</feature>
<proteinExistence type="predicted"/>
<dbReference type="PROSITE" id="PS51296">
    <property type="entry name" value="RIESKE"/>
    <property type="match status" value="1"/>
</dbReference>
<dbReference type="CDD" id="cd03467">
    <property type="entry name" value="Rieske"/>
    <property type="match status" value="1"/>
</dbReference>
<evidence type="ECO:0000256" key="3">
    <source>
        <dbReference type="ARBA" id="ARBA00023004"/>
    </source>
</evidence>
<dbReference type="EMBL" id="AEWJ01000022">
    <property type="protein sequence ID" value="EGD60355.1"/>
    <property type="molecule type" value="Genomic_DNA"/>
</dbReference>
<evidence type="ECO:0000256" key="2">
    <source>
        <dbReference type="ARBA" id="ARBA00022723"/>
    </source>
</evidence>
<name>F1Z4V8_9SPHN</name>
<dbReference type="PANTHER" id="PTHR40261:SF1">
    <property type="entry name" value="RIESKE DOMAIN-CONTAINING PROTEIN"/>
    <property type="match status" value="1"/>
</dbReference>
<keyword evidence="4" id="KW-0411">Iron-sulfur</keyword>
<dbReference type="GO" id="GO:0046872">
    <property type="term" value="F:metal ion binding"/>
    <property type="evidence" value="ECO:0007669"/>
    <property type="project" value="UniProtKB-KW"/>
</dbReference>
<dbReference type="Gene3D" id="2.102.10.10">
    <property type="entry name" value="Rieske [2Fe-2S] iron-sulphur domain"/>
    <property type="match status" value="1"/>
</dbReference>
<organism evidence="6 7">
    <name type="scientific">Novosphingobium nitrogenifigens DSM 19370</name>
    <dbReference type="NCBI Taxonomy" id="983920"/>
    <lineage>
        <taxon>Bacteria</taxon>
        <taxon>Pseudomonadati</taxon>
        <taxon>Pseudomonadota</taxon>
        <taxon>Alphaproteobacteria</taxon>
        <taxon>Sphingomonadales</taxon>
        <taxon>Sphingomonadaceae</taxon>
        <taxon>Novosphingobium</taxon>
    </lineage>
</organism>
<keyword evidence="7" id="KW-1185">Reference proteome</keyword>
<dbReference type="GO" id="GO:0051537">
    <property type="term" value="F:2 iron, 2 sulfur cluster binding"/>
    <property type="evidence" value="ECO:0007669"/>
    <property type="project" value="UniProtKB-KW"/>
</dbReference>
<keyword evidence="1" id="KW-0001">2Fe-2S</keyword>
<comment type="caution">
    <text evidence="6">The sequence shown here is derived from an EMBL/GenBank/DDBJ whole genome shotgun (WGS) entry which is preliminary data.</text>
</comment>
<dbReference type="STRING" id="983920.Y88_0003"/>
<evidence type="ECO:0000313" key="7">
    <source>
        <dbReference type="Proteomes" id="UP000004728"/>
    </source>
</evidence>
<sequence length="137" mass="14818">MTSPDMTSTGTPAIYAVCALDDIPNRRARAFVLARPGADGAPQVWPIFILRWGKHVRAYENRCPHQGVHLDWERGEFLDGEGMRIQCGKHGALFDMGTGLCVEGPCRGEGLSPIEVVIDEGEICLVGVDLIEDGLGA</sequence>
<dbReference type="PANTHER" id="PTHR40261">
    <property type="match status" value="1"/>
</dbReference>
<evidence type="ECO:0000256" key="1">
    <source>
        <dbReference type="ARBA" id="ARBA00022714"/>
    </source>
</evidence>
<keyword evidence="3" id="KW-0408">Iron</keyword>
<keyword evidence="2" id="KW-0479">Metal-binding</keyword>
<dbReference type="HOGENOM" id="CLU_055690_4_0_5"/>
<protein>
    <submittedName>
        <fullName evidence="6">Putative nitrite reductase ferredoxin subunit</fullName>
    </submittedName>
</protein>
<dbReference type="Pfam" id="PF00355">
    <property type="entry name" value="Rieske"/>
    <property type="match status" value="1"/>
</dbReference>
<gene>
    <name evidence="6" type="ORF">Y88_0003</name>
</gene>
<reference evidence="6 7" key="1">
    <citation type="journal article" date="2012" name="J. Bacteriol.">
        <title>Draft Genome Sequence of Novosphingobium nitrogenifigens Y88T.</title>
        <authorList>
            <person name="Strabala T.J."/>
            <person name="Macdonald L."/>
            <person name="Liu V."/>
            <person name="Smit A.M."/>
        </authorList>
    </citation>
    <scope>NUCLEOTIDE SEQUENCE [LARGE SCALE GENOMIC DNA]</scope>
    <source>
        <strain evidence="6 7">DSM 19370</strain>
    </source>
</reference>
<dbReference type="SUPFAM" id="SSF50022">
    <property type="entry name" value="ISP domain"/>
    <property type="match status" value="1"/>
</dbReference>
<dbReference type="AlphaFoldDB" id="F1Z4V8"/>
<dbReference type="InterPro" id="IPR017941">
    <property type="entry name" value="Rieske_2Fe-2S"/>
</dbReference>
<dbReference type="InParanoid" id="F1Z4V8"/>